<dbReference type="InterPro" id="IPR010230">
    <property type="entry name" value="FeS-cluster_ATPase_SufC"/>
</dbReference>
<organism evidence="4">
    <name type="scientific">hydrothermal vent metagenome</name>
    <dbReference type="NCBI Taxonomy" id="652676"/>
    <lineage>
        <taxon>unclassified sequences</taxon>
        <taxon>metagenomes</taxon>
        <taxon>ecological metagenomes</taxon>
    </lineage>
</organism>
<dbReference type="InterPro" id="IPR027417">
    <property type="entry name" value="P-loop_NTPase"/>
</dbReference>
<dbReference type="PANTHER" id="PTHR43204:SF1">
    <property type="entry name" value="ABC TRANSPORTER I FAMILY MEMBER 6, CHLOROPLASTIC"/>
    <property type="match status" value="1"/>
</dbReference>
<dbReference type="InterPro" id="IPR003593">
    <property type="entry name" value="AAA+_ATPase"/>
</dbReference>
<sequence length="242" mass="26542">MSKLEIKNLKVEVDLPATAQARGKIVVDDVSLSLDSGQVNILMGLNGSGKSSLVNAIMGHPTYKIVGGSVVLDGEDVTKIKVEERAKKGLFLSMQYLPEISGVTLASFLHRAHKAVKEENITVLDFYRFLEKKVDELEISPEILKRDLHVGFSGGEKKLSELLQLFALEPKFAFLDEIDSGVDVDALKKVCKGIKALSDAGTGFLLITHYNTIMQYITPDFVHVMHNGKIVRTAGSELSDEI</sequence>
<dbReference type="EMBL" id="UOEN01000285">
    <property type="protein sequence ID" value="VAW15747.1"/>
    <property type="molecule type" value="Genomic_DNA"/>
</dbReference>
<dbReference type="SMART" id="SM00382">
    <property type="entry name" value="AAA"/>
    <property type="match status" value="1"/>
</dbReference>
<dbReference type="GO" id="GO:0016887">
    <property type="term" value="F:ATP hydrolysis activity"/>
    <property type="evidence" value="ECO:0007669"/>
    <property type="project" value="InterPro"/>
</dbReference>
<feature type="non-terminal residue" evidence="4">
    <location>
        <position position="242"/>
    </location>
</feature>
<evidence type="ECO:0000259" key="3">
    <source>
        <dbReference type="PROSITE" id="PS50893"/>
    </source>
</evidence>
<accession>A0A3B0TQT5</accession>
<dbReference type="SUPFAM" id="SSF52540">
    <property type="entry name" value="P-loop containing nucleoside triphosphate hydrolases"/>
    <property type="match status" value="1"/>
</dbReference>
<dbReference type="Gene3D" id="3.40.50.300">
    <property type="entry name" value="P-loop containing nucleotide triphosphate hydrolases"/>
    <property type="match status" value="1"/>
</dbReference>
<protein>
    <submittedName>
        <fullName evidence="4">Iron-sulfur cluster assembly ATPase protein SufC</fullName>
    </submittedName>
</protein>
<dbReference type="AlphaFoldDB" id="A0A3B0TQT5"/>
<name>A0A3B0TQT5_9ZZZZ</name>
<dbReference type="PROSITE" id="PS50893">
    <property type="entry name" value="ABC_TRANSPORTER_2"/>
    <property type="match status" value="1"/>
</dbReference>
<evidence type="ECO:0000313" key="4">
    <source>
        <dbReference type="EMBL" id="VAW15747.1"/>
    </source>
</evidence>
<keyword evidence="2" id="KW-0067">ATP-binding</keyword>
<evidence type="ECO:0000256" key="2">
    <source>
        <dbReference type="ARBA" id="ARBA00022840"/>
    </source>
</evidence>
<gene>
    <name evidence="4" type="ORF">MNBD_BACTEROID05-1270</name>
</gene>
<dbReference type="PANTHER" id="PTHR43204">
    <property type="entry name" value="ABC TRANSPORTER I FAMILY MEMBER 6, CHLOROPLASTIC"/>
    <property type="match status" value="1"/>
</dbReference>
<proteinExistence type="predicted"/>
<evidence type="ECO:0000256" key="1">
    <source>
        <dbReference type="ARBA" id="ARBA00022741"/>
    </source>
</evidence>
<reference evidence="4" key="1">
    <citation type="submission" date="2018-06" db="EMBL/GenBank/DDBJ databases">
        <authorList>
            <person name="Zhirakovskaya E."/>
        </authorList>
    </citation>
    <scope>NUCLEOTIDE SEQUENCE</scope>
</reference>
<dbReference type="GO" id="GO:0005524">
    <property type="term" value="F:ATP binding"/>
    <property type="evidence" value="ECO:0007669"/>
    <property type="project" value="UniProtKB-KW"/>
</dbReference>
<dbReference type="NCBIfam" id="TIGR01978">
    <property type="entry name" value="sufC"/>
    <property type="match status" value="1"/>
</dbReference>
<keyword evidence="1" id="KW-0547">Nucleotide-binding</keyword>
<dbReference type="CDD" id="cd03217">
    <property type="entry name" value="ABC_FeS_Assembly"/>
    <property type="match status" value="1"/>
</dbReference>
<dbReference type="Pfam" id="PF00005">
    <property type="entry name" value="ABC_tran"/>
    <property type="match status" value="1"/>
</dbReference>
<feature type="domain" description="ABC transporter" evidence="3">
    <location>
        <begin position="4"/>
        <end position="242"/>
    </location>
</feature>
<dbReference type="InterPro" id="IPR003439">
    <property type="entry name" value="ABC_transporter-like_ATP-bd"/>
</dbReference>